<dbReference type="PANTHER" id="PTHR31170">
    <property type="entry name" value="BNAC04G53230D PROTEIN"/>
    <property type="match status" value="1"/>
</dbReference>
<proteinExistence type="predicted"/>
<dbReference type="Proteomes" id="UP001341840">
    <property type="component" value="Unassembled WGS sequence"/>
</dbReference>
<evidence type="ECO:0000313" key="2">
    <source>
        <dbReference type="EMBL" id="MED6122311.1"/>
    </source>
</evidence>
<feature type="transmembrane region" description="Helical" evidence="1">
    <location>
        <begin position="449"/>
        <end position="469"/>
    </location>
</feature>
<sequence length="479" mass="56306">VAMASPTRNNNNALLSGETTRRPKIQEIIINISEHVEPLVPDECCIYKVPVHLFKLNQEAYTPKFISIGPIHSKTKELRQENQKQRYFHAFYKRLNNLQALALKNYRTTYLEQKEKAIRDSYSELDDDDDIDFVDMILLDSVFIIELFLRNSERKDDELEINDPIFKTSWICKAIQRDLLLLENQIPMFVLEELYNSVFLFDKNKKNNHDQNFLKLAFYYFKDFYPQNEPSDIADMIQSCKTCCKHFTDLIRYTYLPRKFQIHGVNPKLDFTPYPIDHHIPRTATRLNEAGVSFEKVQGRSYLDIKFHKTQILSWFLCFGFLPLTKHIKARLQFPQVKVNQTTECVLRNLIALEQCHYSDQPFICNYVFLIDSLINTCDDVELLVDKEAIVHELGSHTELAALVNCLCKNVVVSSNYYGKTIKKLNNHYNNCWMHYMGMLRSVYFRDPWRFSSSVVGFAVFLFAIFNFLKVIGVFHPKT</sequence>
<feature type="non-terminal residue" evidence="2">
    <location>
        <position position="1"/>
    </location>
</feature>
<accession>A0ABU6REK8</accession>
<evidence type="ECO:0000313" key="3">
    <source>
        <dbReference type="Proteomes" id="UP001341840"/>
    </source>
</evidence>
<comment type="caution">
    <text evidence="2">The sequence shown here is derived from an EMBL/GenBank/DDBJ whole genome shotgun (WGS) entry which is preliminary data.</text>
</comment>
<dbReference type="EMBL" id="JASCZI010030408">
    <property type="protein sequence ID" value="MED6122311.1"/>
    <property type="molecule type" value="Genomic_DNA"/>
</dbReference>
<keyword evidence="3" id="KW-1185">Reference proteome</keyword>
<protein>
    <submittedName>
        <fullName evidence="2">Uncharacterized protein</fullName>
    </submittedName>
</protein>
<dbReference type="Pfam" id="PF03140">
    <property type="entry name" value="DUF247"/>
    <property type="match status" value="1"/>
</dbReference>
<keyword evidence="1" id="KW-0472">Membrane</keyword>
<dbReference type="PANTHER" id="PTHR31170:SF9">
    <property type="entry name" value="PROTEIN, PUTATIVE (DUF247)-RELATED"/>
    <property type="match status" value="1"/>
</dbReference>
<gene>
    <name evidence="2" type="ORF">PIB30_038605</name>
</gene>
<organism evidence="2 3">
    <name type="scientific">Stylosanthes scabra</name>
    <dbReference type="NCBI Taxonomy" id="79078"/>
    <lineage>
        <taxon>Eukaryota</taxon>
        <taxon>Viridiplantae</taxon>
        <taxon>Streptophyta</taxon>
        <taxon>Embryophyta</taxon>
        <taxon>Tracheophyta</taxon>
        <taxon>Spermatophyta</taxon>
        <taxon>Magnoliopsida</taxon>
        <taxon>eudicotyledons</taxon>
        <taxon>Gunneridae</taxon>
        <taxon>Pentapetalae</taxon>
        <taxon>rosids</taxon>
        <taxon>fabids</taxon>
        <taxon>Fabales</taxon>
        <taxon>Fabaceae</taxon>
        <taxon>Papilionoideae</taxon>
        <taxon>50 kb inversion clade</taxon>
        <taxon>dalbergioids sensu lato</taxon>
        <taxon>Dalbergieae</taxon>
        <taxon>Pterocarpus clade</taxon>
        <taxon>Stylosanthes</taxon>
    </lineage>
</organism>
<keyword evidence="1" id="KW-0812">Transmembrane</keyword>
<keyword evidence="1" id="KW-1133">Transmembrane helix</keyword>
<reference evidence="2 3" key="1">
    <citation type="journal article" date="2023" name="Plants (Basel)">
        <title>Bridging the Gap: Combining Genomics and Transcriptomics Approaches to Understand Stylosanthes scabra, an Orphan Legume from the Brazilian Caatinga.</title>
        <authorList>
            <person name="Ferreira-Neto J.R.C."/>
            <person name="da Silva M.D."/>
            <person name="Binneck E."/>
            <person name="de Melo N.F."/>
            <person name="da Silva R.H."/>
            <person name="de Melo A.L.T.M."/>
            <person name="Pandolfi V."/>
            <person name="Bustamante F.O."/>
            <person name="Brasileiro-Vidal A.C."/>
            <person name="Benko-Iseppon A.M."/>
        </authorList>
    </citation>
    <scope>NUCLEOTIDE SEQUENCE [LARGE SCALE GENOMIC DNA]</scope>
    <source>
        <tissue evidence="2">Leaves</tissue>
    </source>
</reference>
<dbReference type="InterPro" id="IPR004158">
    <property type="entry name" value="DUF247_pln"/>
</dbReference>
<name>A0ABU6REK8_9FABA</name>
<evidence type="ECO:0000256" key="1">
    <source>
        <dbReference type="SAM" id="Phobius"/>
    </source>
</evidence>